<comment type="caution">
    <text evidence="1">The sequence shown here is derived from an EMBL/GenBank/DDBJ whole genome shotgun (WGS) entry which is preliminary data.</text>
</comment>
<dbReference type="Proteomes" id="UP000033489">
    <property type="component" value="Unassembled WGS sequence"/>
</dbReference>
<dbReference type="GO" id="GO:0006261">
    <property type="term" value="P:DNA-templated DNA replication"/>
    <property type="evidence" value="ECO:0007669"/>
    <property type="project" value="TreeGrafter"/>
</dbReference>
<keyword evidence="1" id="KW-0808">Transferase</keyword>
<organism evidence="1 2">
    <name type="scientific">Streptococcus infantis</name>
    <dbReference type="NCBI Taxonomy" id="68892"/>
    <lineage>
        <taxon>Bacteria</taxon>
        <taxon>Bacillati</taxon>
        <taxon>Bacillota</taxon>
        <taxon>Bacilli</taxon>
        <taxon>Lactobacillales</taxon>
        <taxon>Streptococcaceae</taxon>
        <taxon>Streptococcus</taxon>
    </lineage>
</organism>
<dbReference type="OrthoDB" id="9810148at2"/>
<dbReference type="RefSeq" id="WP_045615081.1">
    <property type="nucleotide sequence ID" value="NZ_JASHGR010000002.1"/>
</dbReference>
<dbReference type="EMBL" id="JYGT01000008">
    <property type="protein sequence ID" value="KJQ75365.1"/>
    <property type="molecule type" value="Genomic_DNA"/>
</dbReference>
<dbReference type="NCBIfam" id="TIGR00678">
    <property type="entry name" value="holB"/>
    <property type="match status" value="1"/>
</dbReference>
<dbReference type="Pfam" id="PF13177">
    <property type="entry name" value="DNA_pol3_delta2"/>
    <property type="match status" value="1"/>
</dbReference>
<reference evidence="1 2" key="1">
    <citation type="submission" date="2015-02" db="EMBL/GenBank/DDBJ databases">
        <title>Evolution of amylase-binding proteins of oral streptococcal species.</title>
        <authorList>
            <person name="Haase E.M."/>
        </authorList>
    </citation>
    <scope>NUCLEOTIDE SEQUENCE [LARGE SCALE GENOMIC DNA]</scope>
    <source>
        <strain evidence="1 2">UC921A</strain>
    </source>
</reference>
<evidence type="ECO:0000313" key="1">
    <source>
        <dbReference type="EMBL" id="KJQ75365.1"/>
    </source>
</evidence>
<dbReference type="GO" id="GO:0003887">
    <property type="term" value="F:DNA-directed DNA polymerase activity"/>
    <property type="evidence" value="ECO:0007669"/>
    <property type="project" value="UniProtKB-EC"/>
</dbReference>
<dbReference type="SUPFAM" id="SSF52540">
    <property type="entry name" value="P-loop containing nucleoside triphosphate hydrolases"/>
    <property type="match status" value="1"/>
</dbReference>
<dbReference type="EC" id="2.7.7.7" evidence="1"/>
<dbReference type="GO" id="GO:0008408">
    <property type="term" value="F:3'-5' exonuclease activity"/>
    <property type="evidence" value="ECO:0007669"/>
    <property type="project" value="InterPro"/>
</dbReference>
<dbReference type="AlphaFoldDB" id="A0A0F2DZD1"/>
<gene>
    <name evidence="1" type="primary">holB</name>
    <name evidence="1" type="ORF">TZ94_01128</name>
</gene>
<evidence type="ECO:0000313" key="2">
    <source>
        <dbReference type="Proteomes" id="UP000033489"/>
    </source>
</evidence>
<dbReference type="PANTHER" id="PTHR11669:SF8">
    <property type="entry name" value="DNA POLYMERASE III SUBUNIT DELTA"/>
    <property type="match status" value="1"/>
</dbReference>
<sequence>MNQEELKACQPQQFERFVHILEQKQLNHAYLFSGFFGSMEMALFLSKSLFCTEKQGVLPCESCRNCKLIDQEEFPDVTIIRPINQIIKTERIRELVSQFSQSGIENQRQVFIIEQAEKMHVNAANSLLKIIEEPQSEIYIFFLTNDQEQILPTIRSRTQIFQFKKQVANLMVELEKAGLVKNKARLLAEFSQSQAEAEKLINQPSFWTLVEESERFFAWLETGKKEAYLQVAKLASLADDKEKQDQVFRILEVIAGQEILKNSARRILQNLVEARRMWKANVSFQNALEYLVLQ</sequence>
<protein>
    <submittedName>
        <fullName evidence="1">DNA polymerase III subunit delta</fullName>
        <ecNumber evidence="1">2.7.7.7</ecNumber>
    </submittedName>
</protein>
<dbReference type="PANTHER" id="PTHR11669">
    <property type="entry name" value="REPLICATION FACTOR C / DNA POLYMERASE III GAMMA-TAU SUBUNIT"/>
    <property type="match status" value="1"/>
</dbReference>
<proteinExistence type="predicted"/>
<dbReference type="InterPro" id="IPR027417">
    <property type="entry name" value="P-loop_NTPase"/>
</dbReference>
<name>A0A0F2DZD1_9STRE</name>
<dbReference type="InterPro" id="IPR050238">
    <property type="entry name" value="DNA_Rep/Repair_Clamp_Loader"/>
</dbReference>
<keyword evidence="1" id="KW-0548">Nucleotidyltransferase</keyword>
<dbReference type="PATRIC" id="fig|28037.216.peg.1091"/>
<dbReference type="InterPro" id="IPR004622">
    <property type="entry name" value="DNA_pol_HolB"/>
</dbReference>
<dbReference type="NCBIfam" id="NF005581">
    <property type="entry name" value="PRK07276.1"/>
    <property type="match status" value="1"/>
</dbReference>
<accession>A0A0F2DZD1</accession>
<dbReference type="Gene3D" id="3.40.50.300">
    <property type="entry name" value="P-loop containing nucleotide triphosphate hydrolases"/>
    <property type="match status" value="1"/>
</dbReference>